<feature type="transmembrane region" description="Helical" evidence="5">
    <location>
        <begin position="259"/>
        <end position="279"/>
    </location>
</feature>
<dbReference type="Pfam" id="PF00535">
    <property type="entry name" value="Glycos_transf_2"/>
    <property type="match status" value="1"/>
</dbReference>
<feature type="transmembrane region" description="Helical" evidence="5">
    <location>
        <begin position="327"/>
        <end position="344"/>
    </location>
</feature>
<organism evidence="8 9">
    <name type="scientific">Butyrivibrio hungatei</name>
    <dbReference type="NCBI Taxonomy" id="185008"/>
    <lineage>
        <taxon>Bacteria</taxon>
        <taxon>Bacillati</taxon>
        <taxon>Bacillota</taxon>
        <taxon>Clostridia</taxon>
        <taxon>Lachnospirales</taxon>
        <taxon>Lachnospiraceae</taxon>
        <taxon>Butyrivibrio</taxon>
    </lineage>
</organism>
<evidence type="ECO:0000256" key="3">
    <source>
        <dbReference type="ARBA" id="ARBA00022989"/>
    </source>
</evidence>
<dbReference type="OrthoDB" id="9810303at2"/>
<dbReference type="GO" id="GO:0016020">
    <property type="term" value="C:membrane"/>
    <property type="evidence" value="ECO:0007669"/>
    <property type="project" value="UniProtKB-SubCell"/>
</dbReference>
<dbReference type="GO" id="GO:0016740">
    <property type="term" value="F:transferase activity"/>
    <property type="evidence" value="ECO:0007669"/>
    <property type="project" value="UniProtKB-KW"/>
</dbReference>
<dbReference type="InterPro" id="IPR029044">
    <property type="entry name" value="Nucleotide-diphossugar_trans"/>
</dbReference>
<dbReference type="PANTHER" id="PTHR10859:SF114">
    <property type="entry name" value="DOLICHOL-PHOSPHATE MANNOSYLTRANSFERASE"/>
    <property type="match status" value="1"/>
</dbReference>
<dbReference type="CDD" id="cd04179">
    <property type="entry name" value="DPM_DPG-synthase_like"/>
    <property type="match status" value="1"/>
</dbReference>
<dbReference type="GO" id="GO:0000271">
    <property type="term" value="P:polysaccharide biosynthetic process"/>
    <property type="evidence" value="ECO:0007669"/>
    <property type="project" value="InterPro"/>
</dbReference>
<feature type="domain" description="Glycosyltransferase 2-like" evidence="6">
    <location>
        <begin position="8"/>
        <end position="130"/>
    </location>
</feature>
<feature type="transmembrane region" description="Helical" evidence="5">
    <location>
        <begin position="230"/>
        <end position="253"/>
    </location>
</feature>
<feature type="domain" description="GtrA/DPMS transmembrane" evidence="7">
    <location>
        <begin position="229"/>
        <end position="349"/>
    </location>
</feature>
<evidence type="ECO:0000256" key="2">
    <source>
        <dbReference type="ARBA" id="ARBA00022692"/>
    </source>
</evidence>
<dbReference type="AlphaFoldDB" id="A0A1G5EUC4"/>
<dbReference type="Pfam" id="PF04138">
    <property type="entry name" value="GtrA_DPMS_TM"/>
    <property type="match status" value="1"/>
</dbReference>
<keyword evidence="8" id="KW-0808">Transferase</keyword>
<accession>A0A1G5EUC4</accession>
<sequence>MSKGAVPIVIPAYEPGEELIRLVKELVETTPEPVIVVDDGSDPAKYGHTFEEVRKLGAVTLRNAVNMGKGRALKEAFNHCINEYEDLVGVVTADSDGQHSVKDICKCGEVLAANIKSLILGVRDFGKPGIPARSVFGNKTTSRVMNLLLGLKISDTQTGLRGIGADFMKYLLTEKGERFEFETNMLIATKEKDIKIIEVPVDTIYLEENKSSHFNPLLDSLRIYAVFFKFLLSSVSSSLLDMVLFGFFCAIFANAPVKMGYIMLSTILARVISATYNFFINYEIVFSGGKERSKAAVSYFALAVAIMLLSGFFVTAGHGILPMVPEVCIKIAVDGILFLLSFYVQREFIYR</sequence>
<gene>
    <name evidence="8" type="ORF">SAMN02910451_02087</name>
</gene>
<evidence type="ECO:0000259" key="7">
    <source>
        <dbReference type="Pfam" id="PF04138"/>
    </source>
</evidence>
<evidence type="ECO:0000256" key="5">
    <source>
        <dbReference type="SAM" id="Phobius"/>
    </source>
</evidence>
<keyword evidence="2 5" id="KW-0812">Transmembrane</keyword>
<keyword evidence="4 5" id="KW-0472">Membrane</keyword>
<dbReference type="InterPro" id="IPR007267">
    <property type="entry name" value="GtrA_DPMS_TM"/>
</dbReference>
<evidence type="ECO:0000313" key="9">
    <source>
        <dbReference type="Proteomes" id="UP000183047"/>
    </source>
</evidence>
<reference evidence="9" key="1">
    <citation type="submission" date="2016-10" db="EMBL/GenBank/DDBJ databases">
        <authorList>
            <person name="Varghese N."/>
            <person name="Submissions S."/>
        </authorList>
    </citation>
    <scope>NUCLEOTIDE SEQUENCE [LARGE SCALE GENOMIC DNA]</scope>
    <source>
        <strain evidence="9">XBD2006</strain>
    </source>
</reference>
<evidence type="ECO:0000256" key="4">
    <source>
        <dbReference type="ARBA" id="ARBA00023136"/>
    </source>
</evidence>
<proteinExistence type="predicted"/>
<dbReference type="Gene3D" id="3.90.550.10">
    <property type="entry name" value="Spore Coat Polysaccharide Biosynthesis Protein SpsA, Chain A"/>
    <property type="match status" value="1"/>
</dbReference>
<dbReference type="PANTHER" id="PTHR10859">
    <property type="entry name" value="GLYCOSYL TRANSFERASE"/>
    <property type="match status" value="1"/>
</dbReference>
<evidence type="ECO:0000256" key="1">
    <source>
        <dbReference type="ARBA" id="ARBA00004141"/>
    </source>
</evidence>
<comment type="subcellular location">
    <subcellularLocation>
        <location evidence="1">Membrane</location>
        <topology evidence="1">Multi-pass membrane protein</topology>
    </subcellularLocation>
</comment>
<dbReference type="GO" id="GO:0006487">
    <property type="term" value="P:protein N-linked glycosylation"/>
    <property type="evidence" value="ECO:0007669"/>
    <property type="project" value="TreeGrafter"/>
</dbReference>
<keyword evidence="9" id="KW-1185">Reference proteome</keyword>
<protein>
    <submittedName>
        <fullName evidence="8">Glycosyltransferase involved in cell wall bisynthesis</fullName>
    </submittedName>
</protein>
<keyword evidence="3 5" id="KW-1133">Transmembrane helix</keyword>
<dbReference type="Proteomes" id="UP000183047">
    <property type="component" value="Unassembled WGS sequence"/>
</dbReference>
<dbReference type="SUPFAM" id="SSF53448">
    <property type="entry name" value="Nucleotide-diphospho-sugar transferases"/>
    <property type="match status" value="1"/>
</dbReference>
<evidence type="ECO:0000313" key="8">
    <source>
        <dbReference type="EMBL" id="SCY30534.1"/>
    </source>
</evidence>
<name>A0A1G5EUC4_9FIRM</name>
<dbReference type="RefSeq" id="WP_074462651.1">
    <property type="nucleotide sequence ID" value="NZ_FMUR01000012.1"/>
</dbReference>
<evidence type="ECO:0000259" key="6">
    <source>
        <dbReference type="Pfam" id="PF00535"/>
    </source>
</evidence>
<dbReference type="EMBL" id="FMUR01000012">
    <property type="protein sequence ID" value="SCY30534.1"/>
    <property type="molecule type" value="Genomic_DNA"/>
</dbReference>
<feature type="transmembrane region" description="Helical" evidence="5">
    <location>
        <begin position="299"/>
        <end position="321"/>
    </location>
</feature>
<dbReference type="InterPro" id="IPR001173">
    <property type="entry name" value="Glyco_trans_2-like"/>
</dbReference>